<gene>
    <name evidence="3" type="ORF">Acaty_c2360</name>
</gene>
<name>A0A060A254_ACICK</name>
<dbReference type="PANTHER" id="PTHR43477:SF1">
    <property type="entry name" value="DIHYDROANTICAPSIN 7-DEHYDROGENASE"/>
    <property type="match status" value="1"/>
</dbReference>
<dbReference type="InterPro" id="IPR036291">
    <property type="entry name" value="NAD(P)-bd_dom_sf"/>
</dbReference>
<evidence type="ECO:0000313" key="4">
    <source>
        <dbReference type="Proteomes" id="UP000005522"/>
    </source>
</evidence>
<dbReference type="RefSeq" id="WP_004868876.1">
    <property type="nucleotide sequence ID" value="NZ_CP005986.1"/>
</dbReference>
<accession>A0A060A254</accession>
<evidence type="ECO:0000256" key="2">
    <source>
        <dbReference type="ARBA" id="ARBA00023002"/>
    </source>
</evidence>
<dbReference type="GO" id="GO:0016491">
    <property type="term" value="F:oxidoreductase activity"/>
    <property type="evidence" value="ECO:0007669"/>
    <property type="project" value="UniProtKB-KW"/>
</dbReference>
<protein>
    <submittedName>
        <fullName evidence="3">Dehydrogenase</fullName>
    </submittedName>
</protein>
<dbReference type="EMBL" id="CP005986">
    <property type="protein sequence ID" value="AIA56207.1"/>
    <property type="molecule type" value="Genomic_DNA"/>
</dbReference>
<evidence type="ECO:0000313" key="3">
    <source>
        <dbReference type="EMBL" id="AIA56207.1"/>
    </source>
</evidence>
<dbReference type="Proteomes" id="UP000005522">
    <property type="component" value="Chromosome"/>
</dbReference>
<dbReference type="Pfam" id="PF13561">
    <property type="entry name" value="adh_short_C2"/>
    <property type="match status" value="1"/>
</dbReference>
<dbReference type="KEGG" id="acz:Acaty_c2360"/>
<sequence length="247" mass="25599">MSKGKLLITGASGALAEVCIPMAIAQGWEVLAVSRGAPPTAAPDGVRWLRADVARMEEADTLFRTLQEAQAVPDALVHLAGSFLLAGLGQTSEQQYRQCLSANLDSAFFTLRAFVAARRRVGGGGAAVFVSSVVAAIGVAFHEAVAAAKGGLEAMVRAAAATHARDGIRVNAVASGLMDSRAAAHLLRNPQSRELAARQYPLGGLIPAEQVARMLLTLVDPENGNITGQILPVDGGFTAIRPLVTAN</sequence>
<dbReference type="CDD" id="cd05233">
    <property type="entry name" value="SDR_c"/>
    <property type="match status" value="1"/>
</dbReference>
<dbReference type="HOGENOM" id="CLU_010194_1_2_6"/>
<organism evidence="3 4">
    <name type="scientific">Acidithiobacillus caldus (strain ATCC 51756 / DSM 8584 / KU)</name>
    <dbReference type="NCBI Taxonomy" id="637389"/>
    <lineage>
        <taxon>Bacteria</taxon>
        <taxon>Pseudomonadati</taxon>
        <taxon>Pseudomonadota</taxon>
        <taxon>Acidithiobacillia</taxon>
        <taxon>Acidithiobacillales</taxon>
        <taxon>Acidithiobacillaceae</taxon>
        <taxon>Acidithiobacillus</taxon>
    </lineage>
</organism>
<proteinExistence type="inferred from homology"/>
<dbReference type="PANTHER" id="PTHR43477">
    <property type="entry name" value="DIHYDROANTICAPSIN 7-DEHYDROGENASE"/>
    <property type="match status" value="1"/>
</dbReference>
<dbReference type="InterPro" id="IPR002347">
    <property type="entry name" value="SDR_fam"/>
</dbReference>
<reference evidence="3 4" key="1">
    <citation type="journal article" date="2009" name="J. Bacteriol.">
        <title>Draft genome sequence of the extremely acidophilic bacterium Acidithiobacillus caldus ATCC 51756 reveals metabolic versatility in the genus Acidithiobacillus.</title>
        <authorList>
            <person name="Valdes J."/>
            <person name="Quatrini R."/>
            <person name="Hallberg K."/>
            <person name="Dopson M."/>
            <person name="Valenzuela P.D."/>
            <person name="Holmes D.S."/>
        </authorList>
    </citation>
    <scope>NUCLEOTIDE SEQUENCE [LARGE SCALE GENOMIC DNA]</scope>
    <source>
        <strain evidence="4">ATCC 51756 / DSM 8584 / KU</strain>
    </source>
</reference>
<keyword evidence="2" id="KW-0560">Oxidoreductase</keyword>
<evidence type="ECO:0000256" key="1">
    <source>
        <dbReference type="ARBA" id="ARBA00006484"/>
    </source>
</evidence>
<comment type="similarity">
    <text evidence="1">Belongs to the short-chain dehydrogenases/reductases (SDR) family.</text>
</comment>
<dbReference type="Gene3D" id="3.40.50.720">
    <property type="entry name" value="NAD(P)-binding Rossmann-like Domain"/>
    <property type="match status" value="1"/>
</dbReference>
<dbReference type="AlphaFoldDB" id="A0A060A254"/>
<dbReference type="InterPro" id="IPR051122">
    <property type="entry name" value="SDR_DHRS6-like"/>
</dbReference>
<dbReference type="SUPFAM" id="SSF51735">
    <property type="entry name" value="NAD(P)-binding Rossmann-fold domains"/>
    <property type="match status" value="1"/>
</dbReference>
<dbReference type="eggNOG" id="COG1028">
    <property type="taxonomic scope" value="Bacteria"/>
</dbReference>
<dbReference type="PRINTS" id="PR00081">
    <property type="entry name" value="GDHRDH"/>
</dbReference>